<keyword evidence="6" id="KW-0333">Golgi apparatus</keyword>
<keyword evidence="3" id="KW-0808">Transferase</keyword>
<dbReference type="Proteomes" id="UP000824890">
    <property type="component" value="Unassembled WGS sequence"/>
</dbReference>
<comment type="subcellular location">
    <subcellularLocation>
        <location evidence="1">Golgi apparatus membrane</location>
    </subcellularLocation>
</comment>
<dbReference type="PANTHER" id="PTHR32044">
    <property type="entry name" value="GLUCOMANNAN 4-BETA-MANNOSYLTRANSFERASE 9"/>
    <property type="match status" value="1"/>
</dbReference>
<evidence type="ECO:0000256" key="5">
    <source>
        <dbReference type="ARBA" id="ARBA00022989"/>
    </source>
</evidence>
<comment type="caution">
    <text evidence="8">The sequence shown here is derived from an EMBL/GenBank/DDBJ whole genome shotgun (WGS) entry which is preliminary data.</text>
</comment>
<dbReference type="SUPFAM" id="SSF53448">
    <property type="entry name" value="Nucleotide-diphospho-sugar transferases"/>
    <property type="match status" value="1"/>
</dbReference>
<proteinExistence type="predicted"/>
<evidence type="ECO:0000313" key="9">
    <source>
        <dbReference type="Proteomes" id="UP000824890"/>
    </source>
</evidence>
<keyword evidence="7" id="KW-0472">Membrane</keyword>
<protein>
    <submittedName>
        <fullName evidence="8">Uncharacterized protein</fullName>
    </submittedName>
</protein>
<keyword evidence="2" id="KW-0328">Glycosyltransferase</keyword>
<keyword evidence="4" id="KW-0812">Transmembrane</keyword>
<dbReference type="PANTHER" id="PTHR32044:SF44">
    <property type="entry name" value="XYLOGLUCAN GLYCOSYLTRANSFERASE 12-RELATED"/>
    <property type="match status" value="1"/>
</dbReference>
<dbReference type="InterPro" id="IPR029044">
    <property type="entry name" value="Nucleotide-diphossugar_trans"/>
</dbReference>
<evidence type="ECO:0000256" key="3">
    <source>
        <dbReference type="ARBA" id="ARBA00022679"/>
    </source>
</evidence>
<evidence type="ECO:0000256" key="2">
    <source>
        <dbReference type="ARBA" id="ARBA00022676"/>
    </source>
</evidence>
<dbReference type="EMBL" id="JAGKQM010000019">
    <property type="protein sequence ID" value="KAH0858905.1"/>
    <property type="molecule type" value="Genomic_DNA"/>
</dbReference>
<sequence>MNGRRKDNEEQGLEHERWSFVNREENLLTRLQNINLAFHFECVEDLERTTAEDMDIAVRAYLHGWKFIFLNDVEVFSAVRRTGLVQLGKRPSWIAWSIQLGRSLNWTGPARRTAELNPVVDPARPFDELIIRPLISIGKKFNLIFFFFLLKKLILPFNSFTLFCIILPMTMFVPKTELPAWVVCYIPSTMSFLNILPAPKSFPFIVPYLLFDNTMSVTKFNAMVSGLIALSDSDLSPAPMHGSNPGFAYQAIPGAYSEAAAGKAYPYCQVFPCDQFEVSFQAGIVDRQALTPGHRSSAMAAVGITAGS</sequence>
<name>A0ABQ7XSG9_BRANA</name>
<gene>
    <name evidence="8" type="ORF">HID58_087166</name>
</gene>
<organism evidence="8 9">
    <name type="scientific">Brassica napus</name>
    <name type="common">Rape</name>
    <dbReference type="NCBI Taxonomy" id="3708"/>
    <lineage>
        <taxon>Eukaryota</taxon>
        <taxon>Viridiplantae</taxon>
        <taxon>Streptophyta</taxon>
        <taxon>Embryophyta</taxon>
        <taxon>Tracheophyta</taxon>
        <taxon>Spermatophyta</taxon>
        <taxon>Magnoliopsida</taxon>
        <taxon>eudicotyledons</taxon>
        <taxon>Gunneridae</taxon>
        <taxon>Pentapetalae</taxon>
        <taxon>rosids</taxon>
        <taxon>malvids</taxon>
        <taxon>Brassicales</taxon>
        <taxon>Brassicaceae</taxon>
        <taxon>Brassiceae</taxon>
        <taxon>Brassica</taxon>
    </lineage>
</organism>
<evidence type="ECO:0000256" key="4">
    <source>
        <dbReference type="ARBA" id="ARBA00022692"/>
    </source>
</evidence>
<evidence type="ECO:0000256" key="6">
    <source>
        <dbReference type="ARBA" id="ARBA00023034"/>
    </source>
</evidence>
<evidence type="ECO:0000313" key="8">
    <source>
        <dbReference type="EMBL" id="KAH0858905.1"/>
    </source>
</evidence>
<keyword evidence="9" id="KW-1185">Reference proteome</keyword>
<reference evidence="8 9" key="1">
    <citation type="submission" date="2021-05" db="EMBL/GenBank/DDBJ databases">
        <title>Genome Assembly of Synthetic Allotetraploid Brassica napus Reveals Homoeologous Exchanges between Subgenomes.</title>
        <authorList>
            <person name="Davis J.T."/>
        </authorList>
    </citation>
    <scope>NUCLEOTIDE SEQUENCE [LARGE SCALE GENOMIC DNA]</scope>
    <source>
        <strain evidence="9">cv. Da-Ae</strain>
        <tissue evidence="8">Seedling</tissue>
    </source>
</reference>
<evidence type="ECO:0000256" key="7">
    <source>
        <dbReference type="ARBA" id="ARBA00023136"/>
    </source>
</evidence>
<evidence type="ECO:0000256" key="1">
    <source>
        <dbReference type="ARBA" id="ARBA00004394"/>
    </source>
</evidence>
<accession>A0ABQ7XSG9</accession>
<keyword evidence="5" id="KW-1133">Transmembrane helix</keyword>